<gene>
    <name evidence="5" type="ORF">ACKI1S_31360</name>
</gene>
<dbReference type="SMART" id="SM00822">
    <property type="entry name" value="PKS_KR"/>
    <property type="match status" value="1"/>
</dbReference>
<dbReference type="PANTHER" id="PTHR43008:SF4">
    <property type="entry name" value="CHAIN DEHYDROGENASE, PUTATIVE (AFU_ORTHOLOGUE AFUA_4G08710)-RELATED"/>
    <property type="match status" value="1"/>
</dbReference>
<dbReference type="RefSeq" id="WP_369280319.1">
    <property type="nucleotide sequence ID" value="NZ_JBJVMW010000015.1"/>
</dbReference>
<dbReference type="CDD" id="cd05233">
    <property type="entry name" value="SDR_c"/>
    <property type="match status" value="1"/>
</dbReference>
<keyword evidence="2" id="KW-0560">Oxidoreductase</keyword>
<dbReference type="PRINTS" id="PR00080">
    <property type="entry name" value="SDRFAMILY"/>
</dbReference>
<evidence type="ECO:0000259" key="4">
    <source>
        <dbReference type="SMART" id="SM00822"/>
    </source>
</evidence>
<comment type="similarity">
    <text evidence="1 3">Belongs to the short-chain dehydrogenases/reductases (SDR) family.</text>
</comment>
<keyword evidence="6" id="KW-1185">Reference proteome</keyword>
<dbReference type="Pfam" id="PF00106">
    <property type="entry name" value="adh_short"/>
    <property type="match status" value="1"/>
</dbReference>
<evidence type="ECO:0000256" key="2">
    <source>
        <dbReference type="ARBA" id="ARBA00023002"/>
    </source>
</evidence>
<comment type="caution">
    <text evidence="5">The sequence shown here is derived from an EMBL/GenBank/DDBJ whole genome shotgun (WGS) entry which is preliminary data.</text>
</comment>
<sequence>MTAYELAGKVVLITGGTGGLGTATARALLSRGARVGLVDLHPNTPDIAAGLSPSDVTGFTADVCDRDALDAAVAHVCERFGRVDVVIANAGIMGRGSTLRAMPAPAIDKVLAVNVNGAVNTVNAAMKQIVANQGHVVLISSMFAFVNGTGAIPYAMSKAAVEQLGRGLRVELAQHGASATTAYFSLIQTNMIRNGVDEDPAISELLARMTPRPLLKRLEPDEAAHAIAHAIERRSPRVIRPARWTPLSVLRGVINPVIDAHLTRDPKVRALLGKLEGLRVR</sequence>
<dbReference type="Gene3D" id="3.40.50.720">
    <property type="entry name" value="NAD(P)-binding Rossmann-like Domain"/>
    <property type="match status" value="1"/>
</dbReference>
<accession>A0ABW9IRU9</accession>
<name>A0ABW9IRU9_STRGJ</name>
<dbReference type="InterPro" id="IPR057326">
    <property type="entry name" value="KR_dom"/>
</dbReference>
<dbReference type="InterPro" id="IPR036291">
    <property type="entry name" value="NAD(P)-bd_dom_sf"/>
</dbReference>
<evidence type="ECO:0000256" key="1">
    <source>
        <dbReference type="ARBA" id="ARBA00006484"/>
    </source>
</evidence>
<organism evidence="5 6">
    <name type="scientific">Streptomyces galilaeus</name>
    <dbReference type="NCBI Taxonomy" id="33899"/>
    <lineage>
        <taxon>Bacteria</taxon>
        <taxon>Bacillati</taxon>
        <taxon>Actinomycetota</taxon>
        <taxon>Actinomycetes</taxon>
        <taxon>Kitasatosporales</taxon>
        <taxon>Streptomycetaceae</taxon>
        <taxon>Streptomyces</taxon>
    </lineage>
</organism>
<dbReference type="PANTHER" id="PTHR43008">
    <property type="entry name" value="BENZIL REDUCTASE"/>
    <property type="match status" value="1"/>
</dbReference>
<dbReference type="SUPFAM" id="SSF51735">
    <property type="entry name" value="NAD(P)-binding Rossmann-fold domains"/>
    <property type="match status" value="1"/>
</dbReference>
<reference evidence="5 6" key="1">
    <citation type="submission" date="2024-12" db="EMBL/GenBank/DDBJ databases">
        <title>Forecasting of Potato common scab and diversities of Pathogenic streptomyces spp. in china.</title>
        <authorList>
            <person name="Handique U."/>
            <person name="Wu J."/>
        </authorList>
    </citation>
    <scope>NUCLEOTIDE SEQUENCE [LARGE SCALE GENOMIC DNA]</scope>
    <source>
        <strain evidence="5 6">ZRIMU1585</strain>
    </source>
</reference>
<dbReference type="PRINTS" id="PR00081">
    <property type="entry name" value="GDHRDH"/>
</dbReference>
<feature type="domain" description="Ketoreductase" evidence="4">
    <location>
        <begin position="9"/>
        <end position="190"/>
    </location>
</feature>
<dbReference type="PROSITE" id="PS00061">
    <property type="entry name" value="ADH_SHORT"/>
    <property type="match status" value="1"/>
</dbReference>
<dbReference type="InterPro" id="IPR020904">
    <property type="entry name" value="Sc_DH/Rdtase_CS"/>
</dbReference>
<dbReference type="Proteomes" id="UP001631993">
    <property type="component" value="Unassembled WGS sequence"/>
</dbReference>
<evidence type="ECO:0000313" key="6">
    <source>
        <dbReference type="Proteomes" id="UP001631993"/>
    </source>
</evidence>
<protein>
    <submittedName>
        <fullName evidence="5">SDR family NAD(P)-dependent oxidoreductase</fullName>
    </submittedName>
</protein>
<proteinExistence type="inferred from homology"/>
<dbReference type="InterPro" id="IPR002347">
    <property type="entry name" value="SDR_fam"/>
</dbReference>
<evidence type="ECO:0000313" key="5">
    <source>
        <dbReference type="EMBL" id="MFM9650637.1"/>
    </source>
</evidence>
<dbReference type="EMBL" id="JBJVNE010000017">
    <property type="protein sequence ID" value="MFM9650637.1"/>
    <property type="molecule type" value="Genomic_DNA"/>
</dbReference>
<evidence type="ECO:0000256" key="3">
    <source>
        <dbReference type="RuleBase" id="RU000363"/>
    </source>
</evidence>